<feature type="region of interest" description="Disordered" evidence="1">
    <location>
        <begin position="142"/>
        <end position="163"/>
    </location>
</feature>
<dbReference type="EMBL" id="JBAHYK010000090">
    <property type="protein sequence ID" value="KAL0578640.1"/>
    <property type="molecule type" value="Genomic_DNA"/>
</dbReference>
<protein>
    <submittedName>
        <fullName evidence="3">Uncharacterized protein</fullName>
    </submittedName>
</protein>
<keyword evidence="2" id="KW-1133">Transmembrane helix</keyword>
<keyword evidence="2" id="KW-0472">Membrane</keyword>
<feature type="transmembrane region" description="Helical" evidence="2">
    <location>
        <begin position="6"/>
        <end position="25"/>
    </location>
</feature>
<sequence>MRGPYFWSSFALNIVMTVAIVARLLNFRYKIARVLGNRHGRHYTSIAAMIIESALLYSGFQLIWIVFFGLNVPDQTLFLQPLSQVQCIAPLLIVFRVTCGQAWTTDTSTKIFNTSPPHSHELSIKKSTGVRSELSSFTTAAPSSMKHAGDSLGQTETFYAEAK</sequence>
<accession>A0ABR3FT54</accession>
<reference evidence="3 4" key="1">
    <citation type="submission" date="2024-02" db="EMBL/GenBank/DDBJ databases">
        <title>A draft genome for the cacao thread blight pathogen Marasmius crinis-equi.</title>
        <authorList>
            <person name="Cohen S.P."/>
            <person name="Baruah I.K."/>
            <person name="Amoako-Attah I."/>
            <person name="Bukari Y."/>
            <person name="Meinhardt L.W."/>
            <person name="Bailey B.A."/>
        </authorList>
    </citation>
    <scope>NUCLEOTIDE SEQUENCE [LARGE SCALE GENOMIC DNA]</scope>
    <source>
        <strain evidence="3 4">GH-76</strain>
    </source>
</reference>
<name>A0ABR3FT54_9AGAR</name>
<keyword evidence="4" id="KW-1185">Reference proteome</keyword>
<evidence type="ECO:0000313" key="4">
    <source>
        <dbReference type="Proteomes" id="UP001465976"/>
    </source>
</evidence>
<gene>
    <name evidence="3" type="ORF">V5O48_003340</name>
</gene>
<proteinExistence type="predicted"/>
<evidence type="ECO:0000313" key="3">
    <source>
        <dbReference type="EMBL" id="KAL0578640.1"/>
    </source>
</evidence>
<comment type="caution">
    <text evidence="3">The sequence shown here is derived from an EMBL/GenBank/DDBJ whole genome shotgun (WGS) entry which is preliminary data.</text>
</comment>
<evidence type="ECO:0000256" key="2">
    <source>
        <dbReference type="SAM" id="Phobius"/>
    </source>
</evidence>
<evidence type="ECO:0000256" key="1">
    <source>
        <dbReference type="SAM" id="MobiDB-lite"/>
    </source>
</evidence>
<keyword evidence="2" id="KW-0812">Transmembrane</keyword>
<dbReference type="Proteomes" id="UP001465976">
    <property type="component" value="Unassembled WGS sequence"/>
</dbReference>
<feature type="transmembrane region" description="Helical" evidence="2">
    <location>
        <begin position="46"/>
        <end position="70"/>
    </location>
</feature>
<organism evidence="3 4">
    <name type="scientific">Marasmius crinis-equi</name>
    <dbReference type="NCBI Taxonomy" id="585013"/>
    <lineage>
        <taxon>Eukaryota</taxon>
        <taxon>Fungi</taxon>
        <taxon>Dikarya</taxon>
        <taxon>Basidiomycota</taxon>
        <taxon>Agaricomycotina</taxon>
        <taxon>Agaricomycetes</taxon>
        <taxon>Agaricomycetidae</taxon>
        <taxon>Agaricales</taxon>
        <taxon>Marasmiineae</taxon>
        <taxon>Marasmiaceae</taxon>
        <taxon>Marasmius</taxon>
    </lineage>
</organism>